<evidence type="ECO:0000313" key="2">
    <source>
        <dbReference type="EMBL" id="CEP07450.1"/>
    </source>
</evidence>
<proteinExistence type="predicted"/>
<gene>
    <name evidence="2" type="primary">PARPA_00746.1 scaffold 1147</name>
</gene>
<sequence length="118" mass="13088">MEPSNNYNNNINEDVSMIGSTNDLLDTPNDNNEIVTLMSMIRRGELSTHTSEEILEIDMEYGEQLRLEDDDGDDLYEGSSAPAADLNMSGRVSFSSNTTGDFGKISYKQKPKSSKKTP</sequence>
<accession>A0A0B7MW16</accession>
<dbReference type="Proteomes" id="UP000054107">
    <property type="component" value="Unassembled WGS sequence"/>
</dbReference>
<feature type="compositionally biased region" description="Polar residues" evidence="1">
    <location>
        <begin position="90"/>
        <end position="100"/>
    </location>
</feature>
<dbReference type="AlphaFoldDB" id="A0A0B7MW16"/>
<organism evidence="2 3">
    <name type="scientific">Parasitella parasitica</name>
    <dbReference type="NCBI Taxonomy" id="35722"/>
    <lineage>
        <taxon>Eukaryota</taxon>
        <taxon>Fungi</taxon>
        <taxon>Fungi incertae sedis</taxon>
        <taxon>Mucoromycota</taxon>
        <taxon>Mucoromycotina</taxon>
        <taxon>Mucoromycetes</taxon>
        <taxon>Mucorales</taxon>
        <taxon>Mucorineae</taxon>
        <taxon>Mucoraceae</taxon>
        <taxon>Parasitella</taxon>
    </lineage>
</organism>
<dbReference type="EMBL" id="LN719295">
    <property type="protein sequence ID" value="CEP07450.1"/>
    <property type="molecule type" value="Genomic_DNA"/>
</dbReference>
<feature type="compositionally biased region" description="Basic residues" evidence="1">
    <location>
        <begin position="107"/>
        <end position="118"/>
    </location>
</feature>
<evidence type="ECO:0000256" key="1">
    <source>
        <dbReference type="SAM" id="MobiDB-lite"/>
    </source>
</evidence>
<keyword evidence="3" id="KW-1185">Reference proteome</keyword>
<reference evidence="2 3" key="1">
    <citation type="submission" date="2014-09" db="EMBL/GenBank/DDBJ databases">
        <authorList>
            <person name="Ellenberger Sabrina"/>
        </authorList>
    </citation>
    <scope>NUCLEOTIDE SEQUENCE [LARGE SCALE GENOMIC DNA]</scope>
    <source>
        <strain evidence="2 3">CBS 412.66</strain>
    </source>
</reference>
<evidence type="ECO:0000313" key="3">
    <source>
        <dbReference type="Proteomes" id="UP000054107"/>
    </source>
</evidence>
<protein>
    <submittedName>
        <fullName evidence="2">Uncharacterized protein</fullName>
    </submittedName>
</protein>
<name>A0A0B7MW16_9FUNG</name>
<feature type="region of interest" description="Disordered" evidence="1">
    <location>
        <begin position="69"/>
        <end position="118"/>
    </location>
</feature>